<comment type="catalytic activity">
    <reaction evidence="5">
        <text>L-threonyl-[protein] + ATP = O-phospho-L-threonyl-[protein] + ADP + H(+)</text>
        <dbReference type="Rhea" id="RHEA:46608"/>
        <dbReference type="Rhea" id="RHEA-COMP:11060"/>
        <dbReference type="Rhea" id="RHEA-COMP:11605"/>
        <dbReference type="ChEBI" id="CHEBI:15378"/>
        <dbReference type="ChEBI" id="CHEBI:30013"/>
        <dbReference type="ChEBI" id="CHEBI:30616"/>
        <dbReference type="ChEBI" id="CHEBI:61977"/>
        <dbReference type="ChEBI" id="CHEBI:456216"/>
        <dbReference type="EC" id="2.7.11.1"/>
    </reaction>
</comment>
<dbReference type="Pfam" id="PF14380">
    <property type="entry name" value="WAK_assoc"/>
    <property type="match status" value="1"/>
</dbReference>
<dbReference type="EC" id="2.7.11.1" evidence="2"/>
<dbReference type="GO" id="GO:0005524">
    <property type="term" value="F:ATP binding"/>
    <property type="evidence" value="ECO:0007669"/>
    <property type="project" value="InterPro"/>
</dbReference>
<evidence type="ECO:0000256" key="5">
    <source>
        <dbReference type="ARBA" id="ARBA00047899"/>
    </source>
</evidence>
<evidence type="ECO:0000259" key="8">
    <source>
        <dbReference type="PROSITE" id="PS50011"/>
    </source>
</evidence>
<dbReference type="AlphaFoldDB" id="A0AA86SCM1"/>
<evidence type="ECO:0000256" key="1">
    <source>
        <dbReference type="ARBA" id="ARBA00004167"/>
    </source>
</evidence>
<dbReference type="EMBL" id="OY731401">
    <property type="protein sequence ID" value="CAJ1951973.1"/>
    <property type="molecule type" value="Genomic_DNA"/>
</dbReference>
<dbReference type="InterPro" id="IPR000719">
    <property type="entry name" value="Prot_kinase_dom"/>
</dbReference>
<proteinExistence type="predicted"/>
<evidence type="ECO:0000313" key="9">
    <source>
        <dbReference type="EMBL" id="CAJ1951973.1"/>
    </source>
</evidence>
<dbReference type="GO" id="GO:0004674">
    <property type="term" value="F:protein serine/threonine kinase activity"/>
    <property type="evidence" value="ECO:0007669"/>
    <property type="project" value="UniProtKB-EC"/>
</dbReference>
<dbReference type="SUPFAM" id="SSF56112">
    <property type="entry name" value="Protein kinase-like (PK-like)"/>
    <property type="match status" value="1"/>
</dbReference>
<sequence>MGRAEKMKEVYKPRTDTTDLYNQRNVPATVFSQSHILQHGPSQISAMPHPLVPPPSSLINTLFFLSLFFPTSISSDAEGYTACEPFSCGKFNNIRYPFWSKDQQDYCGHPKFMLDCQQDNVTIDIMSQTFQVIDMDQISKVLKIARLDLWTNPCTNDYVNVKLDSNFFSNTSNDVEYTLLYDCGPLGYMSSSVNMEEQYNLIAPIGGGLQAGFFVLSTEVVNFNSLSCKNGITVYVLKEAVKNDSVVDNVLGRGFEVGWSGANEDQCNGCSKSGGRCGHKASMDAFMCLCPNQQSDGEFCKNILARSPEPTPRSTPENGKNVTRQAQRERGYSPPEKNWIYRKLEQDEDLRSDGVITTEERETERRMIVLCPRKESICSMSDTRRTLKYVAPEMVNTHSGGVSHKSDVYSYGMMMLLEVIGGRKNINVEANHTSDILSPFDTEET</sequence>
<feature type="compositionally biased region" description="Polar residues" evidence="7">
    <location>
        <begin position="312"/>
        <end position="325"/>
    </location>
</feature>
<gene>
    <name evidence="9" type="ORF">AYBTSS11_LOCUS15051</name>
</gene>
<keyword evidence="4" id="KW-0325">Glycoprotein</keyword>
<dbReference type="Gramene" id="rna-AYBTSS11_LOCUS15051">
    <property type="protein sequence ID" value="CAJ1951973.1"/>
    <property type="gene ID" value="gene-AYBTSS11_LOCUS15051"/>
</dbReference>
<comment type="subcellular location">
    <subcellularLocation>
        <location evidence="1">Membrane</location>
        <topology evidence="1">Single-pass membrane protein</topology>
    </subcellularLocation>
</comment>
<comment type="catalytic activity">
    <reaction evidence="6">
        <text>L-seryl-[protein] + ATP = O-phospho-L-seryl-[protein] + ADP + H(+)</text>
        <dbReference type="Rhea" id="RHEA:17989"/>
        <dbReference type="Rhea" id="RHEA-COMP:9863"/>
        <dbReference type="Rhea" id="RHEA-COMP:11604"/>
        <dbReference type="ChEBI" id="CHEBI:15378"/>
        <dbReference type="ChEBI" id="CHEBI:29999"/>
        <dbReference type="ChEBI" id="CHEBI:30616"/>
        <dbReference type="ChEBI" id="CHEBI:83421"/>
        <dbReference type="ChEBI" id="CHEBI:456216"/>
        <dbReference type="EC" id="2.7.11.1"/>
    </reaction>
</comment>
<dbReference type="Pfam" id="PF13947">
    <property type="entry name" value="GUB_WAK_bind"/>
    <property type="match status" value="1"/>
</dbReference>
<dbReference type="PANTHER" id="PTHR33138">
    <property type="entry name" value="OS01G0690200 PROTEIN"/>
    <property type="match status" value="1"/>
</dbReference>
<evidence type="ECO:0000256" key="2">
    <source>
        <dbReference type="ARBA" id="ARBA00012513"/>
    </source>
</evidence>
<keyword evidence="3" id="KW-0732">Signal</keyword>
<reference evidence="9" key="1">
    <citation type="submission" date="2023-10" db="EMBL/GenBank/DDBJ databases">
        <authorList>
            <person name="Domelevo Entfellner J.-B."/>
        </authorList>
    </citation>
    <scope>NUCLEOTIDE SEQUENCE</scope>
</reference>
<dbReference type="PANTHER" id="PTHR33138:SF79">
    <property type="entry name" value="WALL-ASSOCIATED RECEPTOR KINASE GALACTURONAN-BINDING DOMAIN-CONTAINING PROTEIN"/>
    <property type="match status" value="1"/>
</dbReference>
<dbReference type="InterPro" id="IPR025287">
    <property type="entry name" value="WAK_GUB"/>
</dbReference>
<feature type="domain" description="Protein kinase" evidence="8">
    <location>
        <begin position="199"/>
        <end position="445"/>
    </location>
</feature>
<dbReference type="Gene3D" id="1.10.510.10">
    <property type="entry name" value="Transferase(Phosphotransferase) domain 1"/>
    <property type="match status" value="1"/>
</dbReference>
<evidence type="ECO:0000256" key="7">
    <source>
        <dbReference type="SAM" id="MobiDB-lite"/>
    </source>
</evidence>
<evidence type="ECO:0000256" key="6">
    <source>
        <dbReference type="ARBA" id="ARBA00048679"/>
    </source>
</evidence>
<dbReference type="Proteomes" id="UP001189624">
    <property type="component" value="Chromosome 4"/>
</dbReference>
<dbReference type="InterPro" id="IPR011009">
    <property type="entry name" value="Kinase-like_dom_sf"/>
</dbReference>
<protein>
    <recommendedName>
        <fullName evidence="2">non-specific serine/threonine protein kinase</fullName>
        <ecNumber evidence="2">2.7.11.1</ecNumber>
    </recommendedName>
</protein>
<dbReference type="GO" id="GO:0030247">
    <property type="term" value="F:polysaccharide binding"/>
    <property type="evidence" value="ECO:0007669"/>
    <property type="project" value="InterPro"/>
</dbReference>
<organism evidence="9 10">
    <name type="scientific">Sphenostylis stenocarpa</name>
    <dbReference type="NCBI Taxonomy" id="92480"/>
    <lineage>
        <taxon>Eukaryota</taxon>
        <taxon>Viridiplantae</taxon>
        <taxon>Streptophyta</taxon>
        <taxon>Embryophyta</taxon>
        <taxon>Tracheophyta</taxon>
        <taxon>Spermatophyta</taxon>
        <taxon>Magnoliopsida</taxon>
        <taxon>eudicotyledons</taxon>
        <taxon>Gunneridae</taxon>
        <taxon>Pentapetalae</taxon>
        <taxon>rosids</taxon>
        <taxon>fabids</taxon>
        <taxon>Fabales</taxon>
        <taxon>Fabaceae</taxon>
        <taxon>Papilionoideae</taxon>
        <taxon>50 kb inversion clade</taxon>
        <taxon>NPAAA clade</taxon>
        <taxon>indigoferoid/millettioid clade</taxon>
        <taxon>Phaseoleae</taxon>
        <taxon>Sphenostylis</taxon>
    </lineage>
</organism>
<evidence type="ECO:0000313" key="10">
    <source>
        <dbReference type="Proteomes" id="UP001189624"/>
    </source>
</evidence>
<evidence type="ECO:0000256" key="3">
    <source>
        <dbReference type="ARBA" id="ARBA00022729"/>
    </source>
</evidence>
<evidence type="ECO:0000256" key="4">
    <source>
        <dbReference type="ARBA" id="ARBA00023180"/>
    </source>
</evidence>
<accession>A0AA86SCM1</accession>
<dbReference type="PROSITE" id="PS50011">
    <property type="entry name" value="PROTEIN_KINASE_DOM"/>
    <property type="match status" value="1"/>
</dbReference>
<keyword evidence="10" id="KW-1185">Reference proteome</keyword>
<feature type="region of interest" description="Disordered" evidence="7">
    <location>
        <begin position="304"/>
        <end position="338"/>
    </location>
</feature>
<dbReference type="InterPro" id="IPR032872">
    <property type="entry name" value="WAK_assoc_C"/>
</dbReference>
<name>A0AA86SCM1_9FABA</name>
<dbReference type="GO" id="GO:0016020">
    <property type="term" value="C:membrane"/>
    <property type="evidence" value="ECO:0007669"/>
    <property type="project" value="UniProtKB-SubCell"/>
</dbReference>